<gene>
    <name evidence="2" type="ORF">ABEG17_06705</name>
</gene>
<dbReference type="RefSeq" id="WP_406832506.1">
    <property type="nucleotide sequence ID" value="NZ_CP157483.1"/>
</dbReference>
<keyword evidence="1" id="KW-0812">Transmembrane</keyword>
<reference evidence="2" key="1">
    <citation type="submission" date="2024-05" db="EMBL/GenBank/DDBJ databases">
        <authorList>
            <person name="Kim S."/>
            <person name="Heo J."/>
            <person name="Choi H."/>
            <person name="Choi Y."/>
            <person name="Kwon S.-W."/>
            <person name="Kim Y."/>
        </authorList>
    </citation>
    <scope>NUCLEOTIDE SEQUENCE</scope>
    <source>
        <strain evidence="2">KACC 23699</strain>
    </source>
</reference>
<name>A0AAU7JX77_9MICO</name>
<accession>A0AAU7JX77</accession>
<keyword evidence="1" id="KW-0472">Membrane</keyword>
<proteinExistence type="predicted"/>
<evidence type="ECO:0008006" key="3">
    <source>
        <dbReference type="Google" id="ProtNLM"/>
    </source>
</evidence>
<evidence type="ECO:0000256" key="1">
    <source>
        <dbReference type="SAM" id="Phobius"/>
    </source>
</evidence>
<feature type="transmembrane region" description="Helical" evidence="1">
    <location>
        <begin position="12"/>
        <end position="33"/>
    </location>
</feature>
<dbReference type="EMBL" id="CP157483">
    <property type="protein sequence ID" value="XBO45022.1"/>
    <property type="molecule type" value="Genomic_DNA"/>
</dbReference>
<sequence length="360" mass="37529">MKRATSIRLDEGATVLCALVVLAVVVFGGYVFVPRDKGLSGDWSAPATDGDVVAGRVLLSGGNAALDLRTGKSVRLGSVVGGTAFYADDRLVVVKGERVDSVALDASARWTWRAAAGHRAIPLAATGDSTLLADCSPVTAEGCRLVGIDRAGRQDWEAPGAQRPVDPPREALPRVQASKVGGGGVLLTDPVSGRTSLQPGDAFVAVPDGPVVVPVVQDGQCVVSLYAAPDPLWTRVLGPCPGGKQPQVRVAPDAVVLQWAGRTERLATTTGATLPPPVPTTVRGVLAAAGSLVATRRVHSPGDRVLLPRHDSQVLELRDATSGEVRARLVTEHPVQLLLLEPRAVVVREGGRIVRYDVDG</sequence>
<evidence type="ECO:0000313" key="2">
    <source>
        <dbReference type="EMBL" id="XBO45022.1"/>
    </source>
</evidence>
<organism evidence="2">
    <name type="scientific">Pedococcus sp. KACC 23699</name>
    <dbReference type="NCBI Taxonomy" id="3149228"/>
    <lineage>
        <taxon>Bacteria</taxon>
        <taxon>Bacillati</taxon>
        <taxon>Actinomycetota</taxon>
        <taxon>Actinomycetes</taxon>
        <taxon>Micrococcales</taxon>
        <taxon>Intrasporangiaceae</taxon>
        <taxon>Pedococcus</taxon>
    </lineage>
</organism>
<dbReference type="AlphaFoldDB" id="A0AAU7JX77"/>
<protein>
    <recommendedName>
        <fullName evidence="3">PQQ-binding-like beta-propeller repeat protein</fullName>
    </recommendedName>
</protein>
<keyword evidence="1" id="KW-1133">Transmembrane helix</keyword>